<dbReference type="Pfam" id="PF01381">
    <property type="entry name" value="HTH_3"/>
    <property type="match status" value="1"/>
</dbReference>
<dbReference type="InterPro" id="IPR019734">
    <property type="entry name" value="TPR_rpt"/>
</dbReference>
<dbReference type="SMART" id="SM00028">
    <property type="entry name" value="TPR"/>
    <property type="match status" value="4"/>
</dbReference>
<organism evidence="3 4">
    <name type="scientific">Pseudoneobacillus rhizosphaerae</name>
    <dbReference type="NCBI Taxonomy" id="2880968"/>
    <lineage>
        <taxon>Bacteria</taxon>
        <taxon>Bacillati</taxon>
        <taxon>Bacillota</taxon>
        <taxon>Bacilli</taxon>
        <taxon>Bacillales</taxon>
        <taxon>Bacillaceae</taxon>
        <taxon>Pseudoneobacillus</taxon>
    </lineage>
</organism>
<dbReference type="GO" id="GO:0003677">
    <property type="term" value="F:DNA binding"/>
    <property type="evidence" value="ECO:0007669"/>
    <property type="project" value="InterPro"/>
</dbReference>
<dbReference type="PROSITE" id="PS50005">
    <property type="entry name" value="TPR"/>
    <property type="match status" value="1"/>
</dbReference>
<accession>A0A9C7LA26</accession>
<feature type="repeat" description="TPR" evidence="1">
    <location>
        <begin position="250"/>
        <end position="283"/>
    </location>
</feature>
<evidence type="ECO:0000313" key="3">
    <source>
        <dbReference type="EMBL" id="CAG9608686.1"/>
    </source>
</evidence>
<dbReference type="Proteomes" id="UP000789845">
    <property type="component" value="Unassembled WGS sequence"/>
</dbReference>
<comment type="caution">
    <text evidence="3">The sequence shown here is derived from an EMBL/GenBank/DDBJ whole genome shotgun (WGS) entry which is preliminary data.</text>
</comment>
<evidence type="ECO:0000256" key="1">
    <source>
        <dbReference type="PROSITE-ProRule" id="PRU00339"/>
    </source>
</evidence>
<dbReference type="InterPro" id="IPR001387">
    <property type="entry name" value="Cro/C1-type_HTH"/>
</dbReference>
<evidence type="ECO:0000313" key="4">
    <source>
        <dbReference type="Proteomes" id="UP000789845"/>
    </source>
</evidence>
<dbReference type="CDD" id="cd00093">
    <property type="entry name" value="HTH_XRE"/>
    <property type="match status" value="1"/>
</dbReference>
<gene>
    <name evidence="3" type="primary">nprA</name>
    <name evidence="3" type="ORF">NEOCIP111885_02403</name>
</gene>
<keyword evidence="1" id="KW-0802">TPR repeat</keyword>
<dbReference type="SUPFAM" id="SSF47413">
    <property type="entry name" value="lambda repressor-like DNA-binding domains"/>
    <property type="match status" value="1"/>
</dbReference>
<dbReference type="Gene3D" id="1.10.260.40">
    <property type="entry name" value="lambda repressor-like DNA-binding domains"/>
    <property type="match status" value="1"/>
</dbReference>
<dbReference type="Gene3D" id="1.25.40.10">
    <property type="entry name" value="Tetratricopeptide repeat domain"/>
    <property type="match status" value="1"/>
</dbReference>
<sequence>MGLTQKDLAKGICSVSHLSKIENKSKDANIETISLLFEKLNIDKSEINEKEEQIKSQLMLLNEKMLFFQKNDVDLIFDKLVEIEDIIPFSTSLYTYELSKYRYFLFKGELKRAQQQENLLNKQKKNFSQQENYLFLHYNAICLILQGHYQKADTVLETLMTLNNNEFVSGELFYHRALVKSSLEHSDHAIYFGKKALQSFMNDHNFIRILHTLMLLGINYTYSRIYEEALECFQHLIRNAELLNEAHFLPHVFHNIGYLKTKMEKYHEALYFYEKSLSLQSEDTPYYLMTLYTIGESLYILQEIDKSQEVFERVLEQSKKLSSQKYILLSKYYLKSMSSYKESIEFLEMKVIPYLEESKEHPDTLNRFYRLLSTHYRQLARYEKAVKYIEKIS</sequence>
<proteinExistence type="predicted"/>
<keyword evidence="4" id="KW-1185">Reference proteome</keyword>
<dbReference type="SUPFAM" id="SSF48452">
    <property type="entry name" value="TPR-like"/>
    <property type="match status" value="1"/>
</dbReference>
<name>A0A9C7LA26_9BACI</name>
<dbReference type="EMBL" id="CAKJTG010000011">
    <property type="protein sequence ID" value="CAG9608686.1"/>
    <property type="molecule type" value="Genomic_DNA"/>
</dbReference>
<reference evidence="3" key="1">
    <citation type="submission" date="2021-10" db="EMBL/GenBank/DDBJ databases">
        <authorList>
            <person name="Criscuolo A."/>
        </authorList>
    </citation>
    <scope>NUCLEOTIDE SEQUENCE</scope>
    <source>
        <strain evidence="3">CIP111885</strain>
    </source>
</reference>
<dbReference type="InterPro" id="IPR010982">
    <property type="entry name" value="Lambda_DNA-bd_dom_sf"/>
</dbReference>
<evidence type="ECO:0000259" key="2">
    <source>
        <dbReference type="PROSITE" id="PS50943"/>
    </source>
</evidence>
<dbReference type="AlphaFoldDB" id="A0A9C7LA26"/>
<protein>
    <submittedName>
        <fullName evidence="3">Transcriptional activator NprA</fullName>
    </submittedName>
</protein>
<feature type="domain" description="HTH cro/C1-type" evidence="2">
    <location>
        <begin position="2"/>
        <end position="47"/>
    </location>
</feature>
<dbReference type="InterPro" id="IPR011990">
    <property type="entry name" value="TPR-like_helical_dom_sf"/>
</dbReference>
<dbReference type="PROSITE" id="PS50943">
    <property type="entry name" value="HTH_CROC1"/>
    <property type="match status" value="1"/>
</dbReference>
<dbReference type="Pfam" id="PF13424">
    <property type="entry name" value="TPR_12"/>
    <property type="match status" value="1"/>
</dbReference>